<sequence length="108" mass="12118">MAETGPSYLWAQHRKADIRGCALRVRLRIGSQWVRAVVSRPEAVVRRVAANGRSTLRAVIDFWLFDVGRCRHQLSEALCLNSNCANCHAKPNLSLRYQLAAPEGKFKG</sequence>
<reference evidence="1 2" key="1">
    <citation type="journal article" date="2014" name="Genome Announc.">
        <title>Complete Genome Sequence of Polychlorinated Biphenyl Degrader Comamonas testosteroni TK102 (NBRC 109938).</title>
        <authorList>
            <person name="Fukuda K."/>
            <person name="Hosoyama A."/>
            <person name="Tsuchikane K."/>
            <person name="Ohji S."/>
            <person name="Yamazoe A."/>
            <person name="Fujita N."/>
            <person name="Shintani M."/>
            <person name="Kimbara K."/>
        </authorList>
    </citation>
    <scope>NUCLEOTIDE SEQUENCE [LARGE SCALE GENOMIC DNA]</scope>
    <source>
        <strain evidence="1">TK102</strain>
    </source>
</reference>
<dbReference type="HOGENOM" id="CLU_2192534_0_0_4"/>
<dbReference type="EMBL" id="CP006704">
    <property type="protein sequence ID" value="AIJ46246.1"/>
    <property type="molecule type" value="Genomic_DNA"/>
</dbReference>
<gene>
    <name evidence="1" type="ORF">O987_10605</name>
</gene>
<evidence type="ECO:0000313" key="2">
    <source>
        <dbReference type="Proteomes" id="UP000028782"/>
    </source>
</evidence>
<protein>
    <submittedName>
        <fullName evidence="1">Uncharacterized protein</fullName>
    </submittedName>
</protein>
<dbReference type="AlphaFoldDB" id="A0A076PNI1"/>
<dbReference type="KEGG" id="ctes:O987_10605"/>
<accession>A0A076PNI1</accession>
<dbReference type="Proteomes" id="UP000028782">
    <property type="component" value="Chromosome"/>
</dbReference>
<evidence type="ECO:0000313" key="1">
    <source>
        <dbReference type="EMBL" id="AIJ46246.1"/>
    </source>
</evidence>
<organism evidence="1 2">
    <name type="scientific">Comamonas testosteroni TK102</name>
    <dbReference type="NCBI Taxonomy" id="1392005"/>
    <lineage>
        <taxon>Bacteria</taxon>
        <taxon>Pseudomonadati</taxon>
        <taxon>Pseudomonadota</taxon>
        <taxon>Betaproteobacteria</taxon>
        <taxon>Burkholderiales</taxon>
        <taxon>Comamonadaceae</taxon>
        <taxon>Comamonas</taxon>
    </lineage>
</organism>
<proteinExistence type="predicted"/>
<name>A0A076PNI1_COMTE</name>